<dbReference type="Gene3D" id="3.60.40.10">
    <property type="entry name" value="PPM-type phosphatase domain"/>
    <property type="match status" value="1"/>
</dbReference>
<evidence type="ECO:0000259" key="2">
    <source>
        <dbReference type="SMART" id="SM00331"/>
    </source>
</evidence>
<reference evidence="3 4" key="1">
    <citation type="submission" date="2019-08" db="EMBL/GenBank/DDBJ databases">
        <title>Deep-cultivation of Planctomycetes and their phenomic and genomic characterization uncovers novel biology.</title>
        <authorList>
            <person name="Wiegand S."/>
            <person name="Jogler M."/>
            <person name="Boedeker C."/>
            <person name="Pinto D."/>
            <person name="Vollmers J."/>
            <person name="Rivas-Marin E."/>
            <person name="Kohn T."/>
            <person name="Peeters S.H."/>
            <person name="Heuer A."/>
            <person name="Rast P."/>
            <person name="Oberbeckmann S."/>
            <person name="Bunk B."/>
            <person name="Jeske O."/>
            <person name="Meyerdierks A."/>
            <person name="Storesund J.E."/>
            <person name="Kallscheuer N."/>
            <person name="Luecker S."/>
            <person name="Lage O.M."/>
            <person name="Pohl T."/>
            <person name="Merkel B.J."/>
            <person name="Hornburger P."/>
            <person name="Mueller R.-W."/>
            <person name="Bruemmer F."/>
            <person name="Labrenz M."/>
            <person name="Spormann A.M."/>
            <person name="Op den Camp H."/>
            <person name="Overmann J."/>
            <person name="Amann R."/>
            <person name="Jetten M.S.M."/>
            <person name="Mascher T."/>
            <person name="Medema M.H."/>
            <person name="Devos D.P."/>
            <person name="Kaster A.-K."/>
            <person name="Ovreas L."/>
            <person name="Rohde M."/>
            <person name="Galperin M.Y."/>
            <person name="Jogler C."/>
        </authorList>
    </citation>
    <scope>NUCLEOTIDE SEQUENCE [LARGE SCALE GENOMIC DNA]</scope>
    <source>
        <strain evidence="3 4">FC18</strain>
    </source>
</reference>
<keyword evidence="1" id="KW-0378">Hydrolase</keyword>
<dbReference type="Proteomes" id="UP000322214">
    <property type="component" value="Chromosome"/>
</dbReference>
<sequence>MKLESNQMRCTEIVGSNLATSKAYRTHGLDIYVDSSPFHNSRIGGGDVYYVTSCHSDDSGRVTRLMLADISGHGEEAAGRAISLRGSLRKNVNQKSQSNFVQRMNEEFIESSPRDQIATAVAASYFVDQRRLSLGIAGHPNPLLFRQSAMQWYKIDEQALRNETSLANVPFGICASTSFPTRNIAVEDGDMFLLYSDALTESLDSNHDLLGIDGVLQVLNESPEKKGPCLISNLRQRIRSINPQNLMGDDATLILGQFAK</sequence>
<name>A0A5B9P5N7_9BACT</name>
<accession>A0A5B9P5N7</accession>
<proteinExistence type="predicted"/>
<dbReference type="KEGG" id="mff:MFFC18_14320"/>
<dbReference type="STRING" id="980251.GCA_001642875_00405"/>
<gene>
    <name evidence="3" type="ORF">MFFC18_14320</name>
</gene>
<keyword evidence="4" id="KW-1185">Reference proteome</keyword>
<dbReference type="GO" id="GO:0016791">
    <property type="term" value="F:phosphatase activity"/>
    <property type="evidence" value="ECO:0007669"/>
    <property type="project" value="TreeGrafter"/>
</dbReference>
<dbReference type="AlphaFoldDB" id="A0A5B9P5N7"/>
<dbReference type="PANTHER" id="PTHR43156:SF2">
    <property type="entry name" value="STAGE II SPORULATION PROTEIN E"/>
    <property type="match status" value="1"/>
</dbReference>
<dbReference type="PANTHER" id="PTHR43156">
    <property type="entry name" value="STAGE II SPORULATION PROTEIN E-RELATED"/>
    <property type="match status" value="1"/>
</dbReference>
<dbReference type="EMBL" id="CP042912">
    <property type="protein sequence ID" value="QEG21574.1"/>
    <property type="molecule type" value="Genomic_DNA"/>
</dbReference>
<dbReference type="InterPro" id="IPR052016">
    <property type="entry name" value="Bact_Sigma-Reg"/>
</dbReference>
<dbReference type="SUPFAM" id="SSF81606">
    <property type="entry name" value="PP2C-like"/>
    <property type="match status" value="1"/>
</dbReference>
<dbReference type="SMART" id="SM00331">
    <property type="entry name" value="PP2C_SIG"/>
    <property type="match status" value="1"/>
</dbReference>
<dbReference type="RefSeq" id="WP_075083200.1">
    <property type="nucleotide sequence ID" value="NZ_CP042912.1"/>
</dbReference>
<organism evidence="3 4">
    <name type="scientific">Mariniblastus fucicola</name>
    <dbReference type="NCBI Taxonomy" id="980251"/>
    <lineage>
        <taxon>Bacteria</taxon>
        <taxon>Pseudomonadati</taxon>
        <taxon>Planctomycetota</taxon>
        <taxon>Planctomycetia</taxon>
        <taxon>Pirellulales</taxon>
        <taxon>Pirellulaceae</taxon>
        <taxon>Mariniblastus</taxon>
    </lineage>
</organism>
<dbReference type="Pfam" id="PF07228">
    <property type="entry name" value="SpoIIE"/>
    <property type="match status" value="1"/>
</dbReference>
<evidence type="ECO:0000256" key="1">
    <source>
        <dbReference type="ARBA" id="ARBA00022801"/>
    </source>
</evidence>
<evidence type="ECO:0000313" key="3">
    <source>
        <dbReference type="EMBL" id="QEG21574.1"/>
    </source>
</evidence>
<feature type="domain" description="PPM-type phosphatase" evidence="2">
    <location>
        <begin position="26"/>
        <end position="258"/>
    </location>
</feature>
<dbReference type="OrthoDB" id="9811749at2"/>
<protein>
    <submittedName>
        <fullName evidence="3">Stage II sporulation protein E (SpoIIE)</fullName>
    </submittedName>
</protein>
<evidence type="ECO:0000313" key="4">
    <source>
        <dbReference type="Proteomes" id="UP000322214"/>
    </source>
</evidence>
<dbReference type="InterPro" id="IPR001932">
    <property type="entry name" value="PPM-type_phosphatase-like_dom"/>
</dbReference>
<dbReference type="InterPro" id="IPR036457">
    <property type="entry name" value="PPM-type-like_dom_sf"/>
</dbReference>